<name>A0A6J5ZZD1_9ZZZZ</name>
<accession>A0A6J5ZZD1</accession>
<reference evidence="1" key="1">
    <citation type="submission" date="2020-05" db="EMBL/GenBank/DDBJ databases">
        <authorList>
            <person name="Chiriac C."/>
            <person name="Salcher M."/>
            <person name="Ghai R."/>
            <person name="Kavagutti S V."/>
        </authorList>
    </citation>
    <scope>NUCLEOTIDE SEQUENCE</scope>
</reference>
<organism evidence="1">
    <name type="scientific">freshwater metagenome</name>
    <dbReference type="NCBI Taxonomy" id="449393"/>
    <lineage>
        <taxon>unclassified sequences</taxon>
        <taxon>metagenomes</taxon>
        <taxon>ecological metagenomes</taxon>
    </lineage>
</organism>
<proteinExistence type="predicted"/>
<evidence type="ECO:0000313" key="1">
    <source>
        <dbReference type="EMBL" id="CAB4346742.1"/>
    </source>
</evidence>
<dbReference type="AlphaFoldDB" id="A0A6J5ZZD1"/>
<protein>
    <submittedName>
        <fullName evidence="1">Unannotated protein</fullName>
    </submittedName>
</protein>
<sequence>MAVERGLLIACDAGEQRAAVAGQRIVQERPEAAD</sequence>
<dbReference type="EMBL" id="CAESAO010000166">
    <property type="protein sequence ID" value="CAB4346742.1"/>
    <property type="molecule type" value="Genomic_DNA"/>
</dbReference>
<gene>
    <name evidence="1" type="ORF">UFOPK3522_01462</name>
</gene>